<proteinExistence type="predicted"/>
<accession>A0A0A9GS31</accession>
<reference evidence="1" key="1">
    <citation type="submission" date="2014-09" db="EMBL/GenBank/DDBJ databases">
        <authorList>
            <person name="Magalhaes I.L.F."/>
            <person name="Oliveira U."/>
            <person name="Santos F.R."/>
            <person name="Vidigal T.H.D.A."/>
            <person name="Brescovit A.D."/>
            <person name="Santos A.J."/>
        </authorList>
    </citation>
    <scope>NUCLEOTIDE SEQUENCE</scope>
    <source>
        <tissue evidence="1">Shoot tissue taken approximately 20 cm above the soil surface</tissue>
    </source>
</reference>
<name>A0A0A9GS31_ARUDO</name>
<dbReference type="AlphaFoldDB" id="A0A0A9GS31"/>
<protein>
    <submittedName>
        <fullName evidence="1">Uncharacterized protein</fullName>
    </submittedName>
</protein>
<evidence type="ECO:0000313" key="1">
    <source>
        <dbReference type="EMBL" id="JAE25356.1"/>
    </source>
</evidence>
<reference evidence="1" key="2">
    <citation type="journal article" date="2015" name="Data Brief">
        <title>Shoot transcriptome of the giant reed, Arundo donax.</title>
        <authorList>
            <person name="Barrero R.A."/>
            <person name="Guerrero F.D."/>
            <person name="Moolhuijzen P."/>
            <person name="Goolsby J.A."/>
            <person name="Tidwell J."/>
            <person name="Bellgard S.E."/>
            <person name="Bellgard M.I."/>
        </authorList>
    </citation>
    <scope>NUCLEOTIDE SEQUENCE</scope>
    <source>
        <tissue evidence="1">Shoot tissue taken approximately 20 cm above the soil surface</tissue>
    </source>
</reference>
<dbReference type="EMBL" id="GBRH01172540">
    <property type="protein sequence ID" value="JAE25356.1"/>
    <property type="molecule type" value="Transcribed_RNA"/>
</dbReference>
<sequence length="179" mass="18774">MTVRSLDSATRRELCSALVDEGLVDPPDAAATGLQHLEELGGEHGPQSAQHLQLLQPPAGSPQRHFEPFDGDPGEVNHLHVLEAPQGAQQMAQAQACNLAVRYIKLSKVLGVSCNSPEAGVIDGVTALQVQFHQASATGGDGADSNARDSHQASHLKVCELFQGAEMLQTTISDLAAVA</sequence>
<organism evidence="1">
    <name type="scientific">Arundo donax</name>
    <name type="common">Giant reed</name>
    <name type="synonym">Donax arundinaceus</name>
    <dbReference type="NCBI Taxonomy" id="35708"/>
    <lineage>
        <taxon>Eukaryota</taxon>
        <taxon>Viridiplantae</taxon>
        <taxon>Streptophyta</taxon>
        <taxon>Embryophyta</taxon>
        <taxon>Tracheophyta</taxon>
        <taxon>Spermatophyta</taxon>
        <taxon>Magnoliopsida</taxon>
        <taxon>Liliopsida</taxon>
        <taxon>Poales</taxon>
        <taxon>Poaceae</taxon>
        <taxon>PACMAD clade</taxon>
        <taxon>Arundinoideae</taxon>
        <taxon>Arundineae</taxon>
        <taxon>Arundo</taxon>
    </lineage>
</organism>